<proteinExistence type="inferred from homology"/>
<dbReference type="Pfam" id="PF01523">
    <property type="entry name" value="PmbA_TldD_1st"/>
    <property type="match status" value="1"/>
</dbReference>
<dbReference type="SUPFAM" id="SSF111283">
    <property type="entry name" value="Putative modulator of DNA gyrase, PmbA/TldD"/>
    <property type="match status" value="1"/>
</dbReference>
<dbReference type="GO" id="GO:0006508">
    <property type="term" value="P:proteolysis"/>
    <property type="evidence" value="ECO:0007669"/>
    <property type="project" value="UniProtKB-KW"/>
</dbReference>
<feature type="domain" description="Metalloprotease TldD/E central" evidence="4">
    <location>
        <begin position="129"/>
        <end position="231"/>
    </location>
</feature>
<dbReference type="PANTHER" id="PTHR43421">
    <property type="entry name" value="METALLOPROTEASE PMBA"/>
    <property type="match status" value="1"/>
</dbReference>
<reference evidence="5 6" key="1">
    <citation type="journal article" date="2011" name="Front. Microbiol.">
        <title>Genomic signatures of strain selection and enhancement in Bacillus atrophaeus var. globigii, a historical biowarfare simulant.</title>
        <authorList>
            <person name="Gibbons H.S."/>
            <person name="Broomall S.M."/>
            <person name="McNew L.A."/>
            <person name="Daligault H."/>
            <person name="Chapman C."/>
            <person name="Bruce D."/>
            <person name="Karavis M."/>
            <person name="Krepps M."/>
            <person name="McGregor P.A."/>
            <person name="Hong C."/>
            <person name="Park K.H."/>
            <person name="Akmal A."/>
            <person name="Feldman A."/>
            <person name="Lin J.S."/>
            <person name="Chang W.E."/>
            <person name="Higgs B.W."/>
            <person name="Demirev P."/>
            <person name="Lindquist J."/>
            <person name="Liem A."/>
            <person name="Fochler E."/>
            <person name="Read T.D."/>
            <person name="Tapia R."/>
            <person name="Johnson S."/>
            <person name="Bishop-Lilly K.A."/>
            <person name="Detter C."/>
            <person name="Han C."/>
            <person name="Sozhamannan S."/>
            <person name="Rosenzweig C.N."/>
            <person name="Skowronski E.W."/>
        </authorList>
    </citation>
    <scope>NUCLEOTIDE SEQUENCE [LARGE SCALE GENOMIC DNA]</scope>
    <source>
        <strain evidence="5 6">MLST1</strain>
    </source>
</reference>
<comment type="caution">
    <text evidence="5">The sequence shown here is derived from an EMBL/GenBank/DDBJ whole genome shotgun (WGS) entry which is preliminary data.</text>
</comment>
<dbReference type="PANTHER" id="PTHR43421:SF1">
    <property type="entry name" value="METALLOPROTEASE PMBA"/>
    <property type="match status" value="1"/>
</dbReference>
<name>A0A432W992_9GAMM</name>
<dbReference type="RefSeq" id="WP_126803472.1">
    <property type="nucleotide sequence ID" value="NZ_PIPL01000001.1"/>
</dbReference>
<keyword evidence="5" id="KW-0482">Metalloprotease</keyword>
<dbReference type="InterPro" id="IPR035068">
    <property type="entry name" value="TldD/PmbA_N"/>
</dbReference>
<dbReference type="Gene3D" id="3.30.2290.10">
    <property type="entry name" value="PmbA/TldD superfamily"/>
    <property type="match status" value="1"/>
</dbReference>
<evidence type="ECO:0000313" key="6">
    <source>
        <dbReference type="Proteomes" id="UP000288293"/>
    </source>
</evidence>
<comment type="similarity">
    <text evidence="1">Belongs to the peptidase U62 family.</text>
</comment>
<evidence type="ECO:0000259" key="2">
    <source>
        <dbReference type="Pfam" id="PF01523"/>
    </source>
</evidence>
<accession>A0A432W992</accession>
<evidence type="ECO:0000259" key="3">
    <source>
        <dbReference type="Pfam" id="PF19289"/>
    </source>
</evidence>
<dbReference type="OrthoDB" id="9803618at2"/>
<evidence type="ECO:0000256" key="1">
    <source>
        <dbReference type="ARBA" id="ARBA00005836"/>
    </source>
</evidence>
<keyword evidence="6" id="KW-1185">Reference proteome</keyword>
<dbReference type="Pfam" id="PF19289">
    <property type="entry name" value="PmbA_TldD_3rd"/>
    <property type="match status" value="1"/>
</dbReference>
<feature type="domain" description="Metalloprotease TldD/E N-terminal" evidence="2">
    <location>
        <begin position="34"/>
        <end position="98"/>
    </location>
</feature>
<dbReference type="EMBL" id="PIPL01000001">
    <property type="protein sequence ID" value="RUO26662.1"/>
    <property type="molecule type" value="Genomic_DNA"/>
</dbReference>
<dbReference type="InterPro" id="IPR045570">
    <property type="entry name" value="Metalloprtase-TldD/E_cen_dom"/>
</dbReference>
<sequence length="447" mass="48194">MSAQQQQLQQDMTKARDAVSEALAYASKLGASSAECALTHSRGLTVDSRLGEVETVEFNQDGSLGITVYRGQCKGAAATADLTPEAVRAAVTKANEIARYTSEDPFAGLADASLMATEYPDLELYFDASMEPEYAAEQAQRCERAALSDERIINSDGANYSSHAGFRVYGNSHGFLGNYMSSRQSLSCVLIGKQGDTMERDYAYTLARNPSLLESAEEVARQAVENTVSRLGARSLGTCQVPVIFQNDVANGLFGHLVAAISGGSLYRKSSFLLDSLNTQVLPEWLSITEDPHVKGGLASSPFDHEGVATQARDIIDRGQLNTYLLTSYAARKMNMQVTGHAGGIHNWLPTYQDYNLDALCKKMGTGLLVTELMGQGVNIVTGDYSRGAAGFWVENGEIQYPVSEITIAGNLKDMFANMVAMSNDIDKRHGVQAGSVLIEQMKVAGN</sequence>
<dbReference type="GO" id="GO:0005829">
    <property type="term" value="C:cytosol"/>
    <property type="evidence" value="ECO:0007669"/>
    <property type="project" value="TreeGrafter"/>
</dbReference>
<dbReference type="GO" id="GO:0008237">
    <property type="term" value="F:metallopeptidase activity"/>
    <property type="evidence" value="ECO:0007669"/>
    <property type="project" value="UniProtKB-KW"/>
</dbReference>
<dbReference type="AlphaFoldDB" id="A0A432W992"/>
<evidence type="ECO:0000313" key="5">
    <source>
        <dbReference type="EMBL" id="RUO26662.1"/>
    </source>
</evidence>
<organism evidence="5 6">
    <name type="scientific">Aliidiomarina minuta</name>
    <dbReference type="NCBI Taxonomy" id="880057"/>
    <lineage>
        <taxon>Bacteria</taxon>
        <taxon>Pseudomonadati</taxon>
        <taxon>Pseudomonadota</taxon>
        <taxon>Gammaproteobacteria</taxon>
        <taxon>Alteromonadales</taxon>
        <taxon>Idiomarinaceae</taxon>
        <taxon>Aliidiomarina</taxon>
    </lineage>
</organism>
<feature type="domain" description="Metalloprotease TldD/E C-terminal" evidence="3">
    <location>
        <begin position="238"/>
        <end position="446"/>
    </location>
</feature>
<protein>
    <submittedName>
        <fullName evidence="5">Metalloprotease PmbA</fullName>
    </submittedName>
</protein>
<dbReference type="InterPro" id="IPR045569">
    <property type="entry name" value="Metalloprtase-TldD/E_C"/>
</dbReference>
<dbReference type="InterPro" id="IPR047657">
    <property type="entry name" value="PmbA"/>
</dbReference>
<dbReference type="Pfam" id="PF19290">
    <property type="entry name" value="PmbA_TldD_2nd"/>
    <property type="match status" value="1"/>
</dbReference>
<evidence type="ECO:0000259" key="4">
    <source>
        <dbReference type="Pfam" id="PF19290"/>
    </source>
</evidence>
<keyword evidence="5" id="KW-0645">Protease</keyword>
<dbReference type="InterPro" id="IPR002510">
    <property type="entry name" value="Metalloprtase-TldD/E_N"/>
</dbReference>
<dbReference type="Proteomes" id="UP000288293">
    <property type="component" value="Unassembled WGS sequence"/>
</dbReference>
<keyword evidence="5" id="KW-0378">Hydrolase</keyword>
<gene>
    <name evidence="5" type="ORF">CWE09_08170</name>
</gene>
<dbReference type="InterPro" id="IPR036059">
    <property type="entry name" value="TldD/PmbA_sf"/>
</dbReference>
<dbReference type="NCBIfam" id="NF008268">
    <property type="entry name" value="PRK11040.1"/>
    <property type="match status" value="1"/>
</dbReference>